<dbReference type="NCBIfam" id="TIGR00278">
    <property type="entry name" value="membrane protein insertion efficiency factor YidD"/>
    <property type="match status" value="1"/>
</dbReference>
<dbReference type="HAMAP" id="MF_00386">
    <property type="entry name" value="UPF0161_YidD"/>
    <property type="match status" value="1"/>
</dbReference>
<dbReference type="OrthoDB" id="9801753at2"/>
<keyword evidence="1" id="KW-0472">Membrane</keyword>
<dbReference type="PANTHER" id="PTHR33383:SF1">
    <property type="entry name" value="MEMBRANE PROTEIN INSERTION EFFICIENCY FACTOR-RELATED"/>
    <property type="match status" value="1"/>
</dbReference>
<dbReference type="RefSeq" id="WP_135994999.1">
    <property type="nucleotide sequence ID" value="NZ_CP071057.1"/>
</dbReference>
<comment type="function">
    <text evidence="1">Could be involved in insertion of integral membrane proteins into the membrane.</text>
</comment>
<dbReference type="GO" id="GO:0005886">
    <property type="term" value="C:plasma membrane"/>
    <property type="evidence" value="ECO:0007669"/>
    <property type="project" value="UniProtKB-SubCell"/>
</dbReference>
<evidence type="ECO:0000256" key="1">
    <source>
        <dbReference type="HAMAP-Rule" id="MF_00386"/>
    </source>
</evidence>
<dbReference type="AlphaFoldDB" id="A0A4S2H503"/>
<reference evidence="2 3" key="1">
    <citation type="journal article" date="2017" name="Int. J. Syst. Evol. Microbiol.">
        <title>Marinicauda algicola sp. nov., isolated from a marine red alga Rhodosorus marinus.</title>
        <authorList>
            <person name="Jeong S.E."/>
            <person name="Jeon S.H."/>
            <person name="Chun B.H."/>
            <person name="Kim D.W."/>
            <person name="Jeon C.O."/>
        </authorList>
    </citation>
    <scope>NUCLEOTIDE SEQUENCE [LARGE SCALE GENOMIC DNA]</scope>
    <source>
        <strain evidence="2 3">JCM 31718</strain>
    </source>
</reference>
<proteinExistence type="inferred from homology"/>
<evidence type="ECO:0000313" key="2">
    <source>
        <dbReference type="EMBL" id="TGY90501.1"/>
    </source>
</evidence>
<evidence type="ECO:0000313" key="3">
    <source>
        <dbReference type="Proteomes" id="UP000308054"/>
    </source>
</evidence>
<dbReference type="PANTHER" id="PTHR33383">
    <property type="entry name" value="MEMBRANE PROTEIN INSERTION EFFICIENCY FACTOR-RELATED"/>
    <property type="match status" value="1"/>
</dbReference>
<sequence length="116" mass="12452">MSEDRDPGLPARAGLALLVAYKYGVSPVFYALGVRCRHEPTCSAYAADAIRAQGLWRGGWLTAGRVLRCRPGGTHGYDPAPARASAAPWWKVWAFRERPVRLGGPDGGESGQTEGV</sequence>
<dbReference type="Proteomes" id="UP000308054">
    <property type="component" value="Unassembled WGS sequence"/>
</dbReference>
<comment type="subcellular location">
    <subcellularLocation>
        <location evidence="1">Cell membrane</location>
        <topology evidence="1">Peripheral membrane protein</topology>
        <orientation evidence="1">Cytoplasmic side</orientation>
    </subcellularLocation>
</comment>
<organism evidence="2 3">
    <name type="scientific">Marinicauda algicola</name>
    <dbReference type="NCBI Taxonomy" id="2029849"/>
    <lineage>
        <taxon>Bacteria</taxon>
        <taxon>Pseudomonadati</taxon>
        <taxon>Pseudomonadota</taxon>
        <taxon>Alphaproteobacteria</taxon>
        <taxon>Maricaulales</taxon>
        <taxon>Maricaulaceae</taxon>
        <taxon>Marinicauda</taxon>
    </lineage>
</organism>
<dbReference type="SMART" id="SM01234">
    <property type="entry name" value="Haemolytic"/>
    <property type="match status" value="1"/>
</dbReference>
<gene>
    <name evidence="2" type="primary">yidD</name>
    <name evidence="2" type="ORF">E5163_05110</name>
</gene>
<accession>A0A4S2H503</accession>
<keyword evidence="3" id="KW-1185">Reference proteome</keyword>
<dbReference type="InterPro" id="IPR002696">
    <property type="entry name" value="Membr_insert_effic_factor_YidD"/>
</dbReference>
<protein>
    <recommendedName>
        <fullName evidence="1">Putative membrane protein insertion efficiency factor</fullName>
    </recommendedName>
</protein>
<comment type="caution">
    <text evidence="2">The sequence shown here is derived from an EMBL/GenBank/DDBJ whole genome shotgun (WGS) entry which is preliminary data.</text>
</comment>
<name>A0A4S2H503_9PROT</name>
<dbReference type="Pfam" id="PF01809">
    <property type="entry name" value="YidD"/>
    <property type="match status" value="1"/>
</dbReference>
<keyword evidence="1" id="KW-1003">Cell membrane</keyword>
<comment type="similarity">
    <text evidence="1">Belongs to the UPF0161 family.</text>
</comment>
<dbReference type="EMBL" id="SRXW01000001">
    <property type="protein sequence ID" value="TGY90501.1"/>
    <property type="molecule type" value="Genomic_DNA"/>
</dbReference>